<dbReference type="GO" id="GO:0003677">
    <property type="term" value="F:DNA binding"/>
    <property type="evidence" value="ECO:0007669"/>
    <property type="project" value="UniProtKB-KW"/>
</dbReference>
<dbReference type="Pfam" id="PF00126">
    <property type="entry name" value="HTH_1"/>
    <property type="match status" value="1"/>
</dbReference>
<dbReference type="EMBL" id="CP046914">
    <property type="protein sequence ID" value="QGZ63331.1"/>
    <property type="molecule type" value="Genomic_DNA"/>
</dbReference>
<reference evidence="6 7" key="1">
    <citation type="submission" date="2019-12" db="EMBL/GenBank/DDBJ databases">
        <title>Paraburkholderia acidiphila 7Q-K02 sp. nov and Paraburkholderia acidisoli DHF22 sp. nov., two strains isolated from forest soil.</title>
        <authorList>
            <person name="Gao Z."/>
            <person name="Qiu L."/>
        </authorList>
    </citation>
    <scope>NUCLEOTIDE SEQUENCE [LARGE SCALE GENOMIC DNA]</scope>
    <source>
        <strain evidence="6 7">DHF22</strain>
    </source>
</reference>
<gene>
    <name evidence="6" type="ORF">FAZ98_16150</name>
</gene>
<dbReference type="InterPro" id="IPR036390">
    <property type="entry name" value="WH_DNA-bd_sf"/>
</dbReference>
<accession>A0A7Z2GK97</accession>
<dbReference type="AlphaFoldDB" id="A0A7Z2GK97"/>
<organism evidence="6 7">
    <name type="scientific">Paraburkholderia acidisoli</name>
    <dbReference type="NCBI Taxonomy" id="2571748"/>
    <lineage>
        <taxon>Bacteria</taxon>
        <taxon>Pseudomonadati</taxon>
        <taxon>Pseudomonadota</taxon>
        <taxon>Betaproteobacteria</taxon>
        <taxon>Burkholderiales</taxon>
        <taxon>Burkholderiaceae</taxon>
        <taxon>Paraburkholderia</taxon>
    </lineage>
</organism>
<dbReference type="InterPro" id="IPR005119">
    <property type="entry name" value="LysR_subst-bd"/>
</dbReference>
<dbReference type="InterPro" id="IPR000847">
    <property type="entry name" value="LysR_HTH_N"/>
</dbReference>
<dbReference type="OrthoDB" id="155872at2"/>
<dbReference type="InterPro" id="IPR036388">
    <property type="entry name" value="WH-like_DNA-bd_sf"/>
</dbReference>
<name>A0A7Z2GK97_9BURK</name>
<dbReference type="Gene3D" id="3.40.190.10">
    <property type="entry name" value="Periplasmic binding protein-like II"/>
    <property type="match status" value="2"/>
</dbReference>
<evidence type="ECO:0000313" key="7">
    <source>
        <dbReference type="Proteomes" id="UP000433577"/>
    </source>
</evidence>
<evidence type="ECO:0000259" key="5">
    <source>
        <dbReference type="PROSITE" id="PS50931"/>
    </source>
</evidence>
<feature type="domain" description="HTH lysR-type" evidence="5">
    <location>
        <begin position="2"/>
        <end position="59"/>
    </location>
</feature>
<keyword evidence="3" id="KW-0238">DNA-binding</keyword>
<dbReference type="KEGG" id="pacs:FAZ98_16150"/>
<dbReference type="InterPro" id="IPR050950">
    <property type="entry name" value="HTH-type_LysR_regulators"/>
</dbReference>
<dbReference type="PROSITE" id="PS50931">
    <property type="entry name" value="HTH_LYSR"/>
    <property type="match status" value="1"/>
</dbReference>
<dbReference type="GO" id="GO:0003700">
    <property type="term" value="F:DNA-binding transcription factor activity"/>
    <property type="evidence" value="ECO:0007669"/>
    <property type="project" value="InterPro"/>
</dbReference>
<protein>
    <submittedName>
        <fullName evidence="6">LysR family transcriptional regulator</fullName>
    </submittedName>
</protein>
<dbReference type="SUPFAM" id="SSF53850">
    <property type="entry name" value="Periplasmic binding protein-like II"/>
    <property type="match status" value="1"/>
</dbReference>
<dbReference type="SUPFAM" id="SSF46785">
    <property type="entry name" value="Winged helix' DNA-binding domain"/>
    <property type="match status" value="1"/>
</dbReference>
<evidence type="ECO:0000256" key="3">
    <source>
        <dbReference type="ARBA" id="ARBA00023125"/>
    </source>
</evidence>
<dbReference type="PANTHER" id="PTHR30419">
    <property type="entry name" value="HTH-TYPE TRANSCRIPTIONAL REGULATOR YBHD"/>
    <property type="match status" value="1"/>
</dbReference>
<keyword evidence="2" id="KW-0805">Transcription regulation</keyword>
<dbReference type="PANTHER" id="PTHR30419:SF29">
    <property type="entry name" value="LYSR-FAMILY TRANSCRIPTIONAL REGULATOR"/>
    <property type="match status" value="1"/>
</dbReference>
<evidence type="ECO:0000313" key="6">
    <source>
        <dbReference type="EMBL" id="QGZ63331.1"/>
    </source>
</evidence>
<evidence type="ECO:0000256" key="1">
    <source>
        <dbReference type="ARBA" id="ARBA00009437"/>
    </source>
</evidence>
<keyword evidence="7" id="KW-1185">Reference proteome</keyword>
<dbReference type="Pfam" id="PF03466">
    <property type="entry name" value="LysR_substrate"/>
    <property type="match status" value="1"/>
</dbReference>
<proteinExistence type="inferred from homology"/>
<dbReference type="RefSeq" id="WP_158952324.1">
    <property type="nucleotide sequence ID" value="NZ_CP046914.1"/>
</dbReference>
<keyword evidence="4" id="KW-0804">Transcription</keyword>
<dbReference type="GO" id="GO:0005829">
    <property type="term" value="C:cytosol"/>
    <property type="evidence" value="ECO:0007669"/>
    <property type="project" value="TreeGrafter"/>
</dbReference>
<dbReference type="Proteomes" id="UP000433577">
    <property type="component" value="Chromosome 2"/>
</dbReference>
<sequence>MLNLSRLRLLHELSVLGTISAVADAVHLTRPAVSQQLAQLEDELETVLIERSGRGVQLTPAGRRLVARATGLFELVEEIEAEVAAANVEVSGEVRLSAFGSLASSVVPHAMKILLEQHPQLHIQFTELEPSEGLRAAAAKQTDIAIVDDLVSAEALANVLEFQPLCVDHFDAVVASGHKLAGRKNIQLSDLAHERWALNQSAATYHTFLMNACFAGGFTPKVTCSSRNTAVTLEMVRTGGLVAVLPRLGLRRVENDGDFAVLPIEPVLSRRVFTALPKGTAKRPAVAAVLDALLLAANEASDA</sequence>
<dbReference type="Gene3D" id="1.10.10.10">
    <property type="entry name" value="Winged helix-like DNA-binding domain superfamily/Winged helix DNA-binding domain"/>
    <property type="match status" value="1"/>
</dbReference>
<evidence type="ECO:0000256" key="2">
    <source>
        <dbReference type="ARBA" id="ARBA00023015"/>
    </source>
</evidence>
<evidence type="ECO:0000256" key="4">
    <source>
        <dbReference type="ARBA" id="ARBA00023163"/>
    </source>
</evidence>
<comment type="similarity">
    <text evidence="1">Belongs to the LysR transcriptional regulatory family.</text>
</comment>